<feature type="chain" id="PRO_5035478717" description="Aspartyl protease" evidence="1">
    <location>
        <begin position="19"/>
        <end position="409"/>
    </location>
</feature>
<sequence>MKLRSSLCLLSVVTFTLRADTTRTDAFSPAVMFKPRRAPGRRSFSDTMRLEEMARRDLLLSGGILWTSSQAHAAQIEPLADLPMIRLKLPKAALGREYVALRLRVNGQGPYDFMVDSGLTTELITPHLQQSLGIATGKNKLQGLASGGSTQSNDLVKLTDVSLCCGKFSGDKEIELPSLTAVITDFPQEHIDPGHDPVEGMLGMEALSLFDVDFDFPAGRIRFWKSGTAAGAVGNKLVEIPAVVINETGLLGIRLSAPEANQPVLGFLDCGATFSAVNWSAAKLLGLPDKGASDYKTGPAIDAIGIDGRPFRLPTIKKELTFVGDVQQDSTTGRPIGFDKPPSSWKPWEKVDLAVGDLPVFPSLLGDGTRPYMGPAALIGLDVLSQRRVILEAGRPGTRKRRVFVSGSS</sequence>
<dbReference type="EMBL" id="OU594957">
    <property type="protein sequence ID" value="CAG9282195.1"/>
    <property type="molecule type" value="Genomic_DNA"/>
</dbReference>
<gene>
    <name evidence="2" type="ORF">PTTT1_LOCUS18853</name>
</gene>
<accession>A0A8J9TBA1</accession>
<evidence type="ECO:0008006" key="3">
    <source>
        <dbReference type="Google" id="ProtNLM"/>
    </source>
</evidence>
<dbReference type="Pfam" id="PF13650">
    <property type="entry name" value="Asp_protease_2"/>
    <property type="match status" value="1"/>
</dbReference>
<feature type="signal peptide" evidence="1">
    <location>
        <begin position="1"/>
        <end position="18"/>
    </location>
</feature>
<proteinExistence type="predicted"/>
<keyword evidence="1" id="KW-0732">Signal</keyword>
<organism evidence="2">
    <name type="scientific">Phaeodactylum tricornutum</name>
    <name type="common">Diatom</name>
    <dbReference type="NCBI Taxonomy" id="2850"/>
    <lineage>
        <taxon>Eukaryota</taxon>
        <taxon>Sar</taxon>
        <taxon>Stramenopiles</taxon>
        <taxon>Ochrophyta</taxon>
        <taxon>Bacillariophyta</taxon>
        <taxon>Bacillariophyceae</taxon>
        <taxon>Bacillariophycidae</taxon>
        <taxon>Naviculales</taxon>
        <taxon>Phaeodactylaceae</taxon>
        <taxon>Phaeodactylum</taxon>
    </lineage>
</organism>
<name>A0A8J9TBA1_PHATR</name>
<reference evidence="2" key="1">
    <citation type="submission" date="2022-02" db="EMBL/GenBank/DDBJ databases">
        <authorList>
            <person name="Giguere J D."/>
        </authorList>
    </citation>
    <scope>NUCLEOTIDE SEQUENCE</scope>
    <source>
        <strain evidence="2">CCAP 1055/1</strain>
    </source>
</reference>
<dbReference type="AlphaFoldDB" id="A0A8J9TBA1"/>
<evidence type="ECO:0000256" key="1">
    <source>
        <dbReference type="SAM" id="SignalP"/>
    </source>
</evidence>
<dbReference type="Gene3D" id="2.40.70.10">
    <property type="entry name" value="Acid Proteases"/>
    <property type="match status" value="1"/>
</dbReference>
<protein>
    <recommendedName>
        <fullName evidence="3">Aspartyl protease</fullName>
    </recommendedName>
</protein>
<dbReference type="OMA" id="HDPVEGM"/>
<dbReference type="Proteomes" id="UP000836788">
    <property type="component" value="Chromosome 16"/>
</dbReference>
<evidence type="ECO:0000313" key="2">
    <source>
        <dbReference type="EMBL" id="CAG9282195.1"/>
    </source>
</evidence>
<dbReference type="InterPro" id="IPR021109">
    <property type="entry name" value="Peptidase_aspartic_dom_sf"/>
</dbReference>